<protein>
    <recommendedName>
        <fullName evidence="3">DUF4163 domain-containing protein</fullName>
    </recommendedName>
</protein>
<dbReference type="Gene3D" id="3.30.565.40">
    <property type="entry name" value="Fervidobacterium nodosum Rt17-B1 like"/>
    <property type="match status" value="1"/>
</dbReference>
<accession>A0A9C7G7V5</accession>
<dbReference type="RefSeq" id="WP_230495932.1">
    <property type="nucleotide sequence ID" value="NZ_CAKJTG010000006.1"/>
</dbReference>
<comment type="caution">
    <text evidence="1">The sequence shown here is derived from an EMBL/GenBank/DDBJ whole genome shotgun (WGS) entry which is preliminary data.</text>
</comment>
<name>A0A9C7G7V5_9BACI</name>
<evidence type="ECO:0000313" key="2">
    <source>
        <dbReference type="Proteomes" id="UP000789845"/>
    </source>
</evidence>
<sequence length="255" mass="28582">MKKLLSKMIIISGTLLLVSCGTLKQQSVNISAKEKSVEATAQSTDSGTYTILNSAYTNSDRNSHIVIKYPTLQGKGFEQSNKLIENHIRKYISEMYGSDYSDLDLTLDYNISFQNQSIISIVFKGLGNVKTAAHPNHNFFTLNIDVKNGNQIKLFDIYTISDNFKKIYFEAAKKQNPDMVSIVEDLRTVDLHSTERKFKLADSFDAVQSYLKPDGLGLSMPVAFALGNHFETVIPYNKITPYLKSKKSIDMPPGN</sequence>
<evidence type="ECO:0000313" key="1">
    <source>
        <dbReference type="EMBL" id="CAG9607671.1"/>
    </source>
</evidence>
<dbReference type="Proteomes" id="UP000789845">
    <property type="component" value="Unassembled WGS sequence"/>
</dbReference>
<keyword evidence="2" id="KW-1185">Reference proteome</keyword>
<gene>
    <name evidence="1" type="ORF">NEOCIP111885_01363</name>
</gene>
<evidence type="ECO:0008006" key="3">
    <source>
        <dbReference type="Google" id="ProtNLM"/>
    </source>
</evidence>
<dbReference type="AlphaFoldDB" id="A0A9C7G7V5"/>
<reference evidence="1" key="1">
    <citation type="submission" date="2021-10" db="EMBL/GenBank/DDBJ databases">
        <authorList>
            <person name="Criscuolo A."/>
        </authorList>
    </citation>
    <scope>NUCLEOTIDE SEQUENCE</scope>
    <source>
        <strain evidence="1">CIP111885</strain>
    </source>
</reference>
<proteinExistence type="predicted"/>
<organism evidence="1 2">
    <name type="scientific">Pseudoneobacillus rhizosphaerae</name>
    <dbReference type="NCBI Taxonomy" id="2880968"/>
    <lineage>
        <taxon>Bacteria</taxon>
        <taxon>Bacillati</taxon>
        <taxon>Bacillota</taxon>
        <taxon>Bacilli</taxon>
        <taxon>Bacillales</taxon>
        <taxon>Bacillaceae</taxon>
        <taxon>Pseudoneobacillus</taxon>
    </lineage>
</organism>
<dbReference type="EMBL" id="CAKJTG010000006">
    <property type="protein sequence ID" value="CAG9607671.1"/>
    <property type="molecule type" value="Genomic_DNA"/>
</dbReference>
<dbReference type="PROSITE" id="PS51257">
    <property type="entry name" value="PROKAR_LIPOPROTEIN"/>
    <property type="match status" value="1"/>
</dbReference>